<comment type="caution">
    <text evidence="1">The sequence shown here is derived from an EMBL/GenBank/DDBJ whole genome shotgun (WGS) entry which is preliminary data.</text>
</comment>
<sequence length="80" mass="8820">MAAIRLDVNLFNAKDDTVKRTNCVPLKDFDISSKKLSDVRSALIENGGLDASKYVSCLCSLDYADCIIGSDVHFAHRLEL</sequence>
<dbReference type="Proteomes" id="UP001165205">
    <property type="component" value="Unassembled WGS sequence"/>
</dbReference>
<evidence type="ECO:0000313" key="2">
    <source>
        <dbReference type="Proteomes" id="UP001165205"/>
    </source>
</evidence>
<gene>
    <name evidence="1" type="ORF">Aory04_000254700</name>
</gene>
<dbReference type="AlphaFoldDB" id="A0AAN4YEF0"/>
<proteinExistence type="predicted"/>
<accession>A0AAN4YEF0</accession>
<dbReference type="EMBL" id="BSYA01000019">
    <property type="protein sequence ID" value="GMG25522.1"/>
    <property type="molecule type" value="Genomic_DNA"/>
</dbReference>
<evidence type="ECO:0000313" key="1">
    <source>
        <dbReference type="EMBL" id="GMG25522.1"/>
    </source>
</evidence>
<name>A0AAN4YEF0_ASPOZ</name>
<protein>
    <submittedName>
        <fullName evidence="1">Unnamed protein product</fullName>
    </submittedName>
</protein>
<organism evidence="1 2">
    <name type="scientific">Aspergillus oryzae</name>
    <name type="common">Yellow koji mold</name>
    <dbReference type="NCBI Taxonomy" id="5062"/>
    <lineage>
        <taxon>Eukaryota</taxon>
        <taxon>Fungi</taxon>
        <taxon>Dikarya</taxon>
        <taxon>Ascomycota</taxon>
        <taxon>Pezizomycotina</taxon>
        <taxon>Eurotiomycetes</taxon>
        <taxon>Eurotiomycetidae</taxon>
        <taxon>Eurotiales</taxon>
        <taxon>Aspergillaceae</taxon>
        <taxon>Aspergillus</taxon>
        <taxon>Aspergillus subgen. Circumdati</taxon>
    </lineage>
</organism>
<reference evidence="1" key="1">
    <citation type="submission" date="2023-04" db="EMBL/GenBank/DDBJ databases">
        <title>Aspergillus oryzae NBRC 4228.</title>
        <authorList>
            <person name="Ichikawa N."/>
            <person name="Sato H."/>
            <person name="Tonouchi N."/>
        </authorList>
    </citation>
    <scope>NUCLEOTIDE SEQUENCE</scope>
    <source>
        <strain evidence="1">NBRC 4228</strain>
    </source>
</reference>